<dbReference type="AlphaFoldDB" id="A0A0K2V8Z1"/>
<dbReference type="EMBL" id="HACA01029434">
    <property type="protein sequence ID" value="CDW46795.1"/>
    <property type="molecule type" value="Transcribed_RNA"/>
</dbReference>
<accession>A0A0K2V8Z1</accession>
<name>A0A0K2V8Z1_LEPSM</name>
<evidence type="ECO:0000313" key="1">
    <source>
        <dbReference type="EMBL" id="CDW46795.1"/>
    </source>
</evidence>
<reference evidence="1" key="1">
    <citation type="submission" date="2014-05" db="EMBL/GenBank/DDBJ databases">
        <authorList>
            <person name="Chronopoulou M."/>
        </authorList>
    </citation>
    <scope>NUCLEOTIDE SEQUENCE</scope>
    <source>
        <tissue evidence="1">Whole organism</tissue>
    </source>
</reference>
<organism evidence="1">
    <name type="scientific">Lepeophtheirus salmonis</name>
    <name type="common">Salmon louse</name>
    <name type="synonym">Caligus salmonis</name>
    <dbReference type="NCBI Taxonomy" id="72036"/>
    <lineage>
        <taxon>Eukaryota</taxon>
        <taxon>Metazoa</taxon>
        <taxon>Ecdysozoa</taxon>
        <taxon>Arthropoda</taxon>
        <taxon>Crustacea</taxon>
        <taxon>Multicrustacea</taxon>
        <taxon>Hexanauplia</taxon>
        <taxon>Copepoda</taxon>
        <taxon>Siphonostomatoida</taxon>
        <taxon>Caligidae</taxon>
        <taxon>Lepeophtheirus</taxon>
    </lineage>
</organism>
<proteinExistence type="predicted"/>
<protein>
    <submittedName>
        <fullName evidence="1">Putative LOC100368669 [Saccoglossus kowalevskii]</fullName>
    </submittedName>
</protein>
<sequence>MKVKERIICVRKLDDSFLPLCSISLLQNIRRIHLVARRWLTATRSTQVGLFPQVCGWKNVNGCYQFVWFEGDSPPKIIAY</sequence>